<dbReference type="PROSITE" id="PS50994">
    <property type="entry name" value="INTEGRASE"/>
    <property type="match status" value="1"/>
</dbReference>
<dbReference type="EMBL" id="LLGC01000166">
    <property type="protein sequence ID" value="KQE04634.1"/>
    <property type="molecule type" value="Genomic_DNA"/>
</dbReference>
<dbReference type="Gene3D" id="3.30.420.10">
    <property type="entry name" value="Ribonuclease H-like superfamily/Ribonuclease H"/>
    <property type="match status" value="1"/>
</dbReference>
<dbReference type="InterPro" id="IPR001584">
    <property type="entry name" value="Integrase_cat-core"/>
</dbReference>
<dbReference type="AlphaFoldDB" id="A0AAP1AE31"/>
<dbReference type="InterPro" id="IPR036388">
    <property type="entry name" value="WH-like_DNA-bd_sf"/>
</dbReference>
<dbReference type="Proteomes" id="UP000051449">
    <property type="component" value="Unassembled WGS sequence"/>
</dbReference>
<feature type="domain" description="HTH Mu-type" evidence="2">
    <location>
        <begin position="3"/>
        <end position="69"/>
    </location>
</feature>
<dbReference type="SUPFAM" id="SSF53098">
    <property type="entry name" value="Ribonuclease H-like"/>
    <property type="match status" value="1"/>
</dbReference>
<dbReference type="PROSITE" id="PS51702">
    <property type="entry name" value="HTH_MU"/>
    <property type="match status" value="1"/>
</dbReference>
<protein>
    <submittedName>
        <fullName evidence="3">Transposase</fullName>
    </submittedName>
</protein>
<accession>A0AAP1AE31</accession>
<dbReference type="Gene3D" id="2.30.30.130">
    <property type="entry name" value="Transposase, Mu, C-terminal"/>
    <property type="match status" value="1"/>
</dbReference>
<evidence type="ECO:0000259" key="2">
    <source>
        <dbReference type="PROSITE" id="PS51702"/>
    </source>
</evidence>
<gene>
    <name evidence="3" type="ORF">APD33_10735</name>
</gene>
<dbReference type="InterPro" id="IPR015378">
    <property type="entry name" value="Transposase-like_Mu_C"/>
</dbReference>
<dbReference type="SUPFAM" id="SSF50610">
    <property type="entry name" value="mu transposase, C-terminal domain"/>
    <property type="match status" value="1"/>
</dbReference>
<reference evidence="3 4" key="1">
    <citation type="submission" date="2015-10" db="EMBL/GenBank/DDBJ databases">
        <title>The utility of whole genome sequencing in characterizing Acinetobacter epidemiology and analyzing hospital outbreaks.</title>
        <authorList>
            <person name="Ozer E.A."/>
            <person name="Fitzpatrick M.A."/>
            <person name="Hauser A.R."/>
        </authorList>
    </citation>
    <scope>NUCLEOTIDE SEQUENCE [LARGE SCALE GENOMIC DNA]</scope>
    <source>
        <strain evidence="3 4">ABBL072</strain>
    </source>
</reference>
<dbReference type="Gene3D" id="1.10.10.10">
    <property type="entry name" value="Winged helix-like DNA-binding domain superfamily/Winged helix DNA-binding domain"/>
    <property type="match status" value="1"/>
</dbReference>
<evidence type="ECO:0000313" key="4">
    <source>
        <dbReference type="Proteomes" id="UP000051449"/>
    </source>
</evidence>
<evidence type="ECO:0000313" key="3">
    <source>
        <dbReference type="EMBL" id="KQE04634.1"/>
    </source>
</evidence>
<dbReference type="InterPro" id="IPR036397">
    <property type="entry name" value="RNaseH_sf"/>
</dbReference>
<dbReference type="InterPro" id="IPR012337">
    <property type="entry name" value="RNaseH-like_sf"/>
</dbReference>
<evidence type="ECO:0000259" key="1">
    <source>
        <dbReference type="PROSITE" id="PS50994"/>
    </source>
</evidence>
<dbReference type="RefSeq" id="WP_057046207.1">
    <property type="nucleotide sequence ID" value="NZ_LLGC01000166.1"/>
</dbReference>
<feature type="domain" description="Integrase catalytic" evidence="1">
    <location>
        <begin position="270"/>
        <end position="483"/>
    </location>
</feature>
<dbReference type="GO" id="GO:0015074">
    <property type="term" value="P:DNA integration"/>
    <property type="evidence" value="ECO:0007669"/>
    <property type="project" value="InterPro"/>
</dbReference>
<name>A0AAP1AE31_ACIBA</name>
<sequence>MKTHYSIAVLLDLNLSGFPTTRRGWEKYVQTNNLKYREVPSRGKGGVRKEYELSNELKEQLVLKSIQENVNEVAHSTSLKVDSNTTKVNAAELMNWQREVAENRLFIVRYIQQQMKQGVLKTPAIEQFVEKASLGSLPNEILEAIAKGNAKAGEHRAVSRRSVFDWIKAVEEAEKRDIPVIAVLAPKQRQMTIPKWAGALLKLWGQPQKPTLTVVLEQLPQYLDASIPCPTYAQAYRFLNEKMGNVDVQKGRMGKRELKNIQPFIRRDTTALLPTDIYTADGHCFDAEVAHPQHGKPFRPELTSIIDVATRRLVGWSIALSESSWAVLDAIRMSATECGIPAIFYVDNGSGYKNDLLKAQGRGVLARLNTEVSHALPYNSQAKGLIERSHQTIWVKAAKNLPTYIGKDMDSEASNAVFKLTRNEIKRYGETKAMISWLDFVDYVAQVVEQYNNKPHSGLKRITDPVTLKKRYQTPLEAWNEALEQGAPIDRVEDWDAEDLFRPYEERKVRRGEIDLFGNRYFSADLEQYHGESVLVGYDIHDANRIVVRDENGRLICYAFWNANKRNYFPVSKVEQARAARADGRMRRLAAKQSEVLEEMSPKAVIEHVENQTIIPFSMDKREQIMAELEALPVQKKDQEIIYFKDARLPEEPQQEQTTSLSPVQRWIAIDNQILNGKEVTEQDRTFWEMFQVSKKFKQSSLDDETLKTHLERRQA</sequence>
<dbReference type="InterPro" id="IPR009004">
    <property type="entry name" value="Transposase_Mu_C"/>
</dbReference>
<organism evidence="3 4">
    <name type="scientific">Acinetobacter baumannii</name>
    <dbReference type="NCBI Taxonomy" id="470"/>
    <lineage>
        <taxon>Bacteria</taxon>
        <taxon>Pseudomonadati</taxon>
        <taxon>Pseudomonadota</taxon>
        <taxon>Gammaproteobacteria</taxon>
        <taxon>Moraxellales</taxon>
        <taxon>Moraxellaceae</taxon>
        <taxon>Acinetobacter</taxon>
        <taxon>Acinetobacter calcoaceticus/baumannii complex</taxon>
    </lineage>
</organism>
<dbReference type="InterPro" id="IPR003314">
    <property type="entry name" value="Mu-type_HTH"/>
</dbReference>
<comment type="caution">
    <text evidence="3">The sequence shown here is derived from an EMBL/GenBank/DDBJ whole genome shotgun (WGS) entry which is preliminary data.</text>
</comment>
<proteinExistence type="predicted"/>
<dbReference type="GO" id="GO:0003677">
    <property type="term" value="F:DNA binding"/>
    <property type="evidence" value="ECO:0007669"/>
    <property type="project" value="InterPro"/>
</dbReference>
<dbReference type="Pfam" id="PF09299">
    <property type="entry name" value="Mu-transpos_C"/>
    <property type="match status" value="1"/>
</dbReference>